<dbReference type="InterPro" id="IPR016181">
    <property type="entry name" value="Acyl_CoA_acyltransferase"/>
</dbReference>
<keyword evidence="2" id="KW-0808">Transferase</keyword>
<comment type="caution">
    <text evidence="2">The sequence shown here is derived from an EMBL/GenBank/DDBJ whole genome shotgun (WGS) entry which is preliminary data.</text>
</comment>
<dbReference type="PROSITE" id="PS51186">
    <property type="entry name" value="GNAT"/>
    <property type="match status" value="1"/>
</dbReference>
<dbReference type="EMBL" id="LJTC01000003">
    <property type="protein sequence ID" value="KPM84487.1"/>
    <property type="molecule type" value="Genomic_DNA"/>
</dbReference>
<evidence type="ECO:0000259" key="1">
    <source>
        <dbReference type="PROSITE" id="PS51186"/>
    </source>
</evidence>
<dbReference type="InterPro" id="IPR051531">
    <property type="entry name" value="N-acetyltransferase"/>
</dbReference>
<dbReference type="PANTHER" id="PTHR43792">
    <property type="entry name" value="GNAT FAMILY, PUTATIVE (AFU_ORTHOLOGUE AFUA_3G00765)-RELATED-RELATED"/>
    <property type="match status" value="1"/>
</dbReference>
<dbReference type="STRING" id="570156.AOG27_06225"/>
<organism evidence="2 3">
    <name type="scientific">Pseudoalteromonas lipolytica</name>
    <dbReference type="NCBI Taxonomy" id="570156"/>
    <lineage>
        <taxon>Bacteria</taxon>
        <taxon>Pseudomonadati</taxon>
        <taxon>Pseudomonadota</taxon>
        <taxon>Gammaproteobacteria</taxon>
        <taxon>Alteromonadales</taxon>
        <taxon>Pseudoalteromonadaceae</taxon>
        <taxon>Pseudoalteromonas</taxon>
    </lineage>
</organism>
<sequence length="185" mass="21044">MQFPELETSRLILNKLSKSDGQALLDIFTDENVVRYYDIDVFNSEKQSLELIDFFNQRFADKVGVRWAIRVKSSGKLIGTCGFNSINLKMKNAGIGYELASKYWGLGYASEAINTIIQFAFSNDQPLGELYRIQGDIMIGNAASESVLKKLGFKEEGIRRSSGFWKNEFHDLKCFGLIKPEFKEI</sequence>
<dbReference type="InterPro" id="IPR000182">
    <property type="entry name" value="GNAT_dom"/>
</dbReference>
<accession>A0A0P7DT53</accession>
<dbReference type="Pfam" id="PF13302">
    <property type="entry name" value="Acetyltransf_3"/>
    <property type="match status" value="1"/>
</dbReference>
<reference evidence="2 3" key="1">
    <citation type="submission" date="2015-09" db="EMBL/GenBank/DDBJ databases">
        <title>Draft Genome Sequence of Pseudoalteromonas lipolytica UCD-48B.</title>
        <authorList>
            <person name="Krusor M."/>
            <person name="Coil D.A."/>
            <person name="Lang J.M."/>
            <person name="Eisen J.A."/>
            <person name="Alexiev A."/>
        </authorList>
    </citation>
    <scope>NUCLEOTIDE SEQUENCE [LARGE SCALE GENOMIC DNA]</scope>
    <source>
        <strain evidence="2 3">UCD-48B</strain>
    </source>
</reference>
<evidence type="ECO:0000313" key="2">
    <source>
        <dbReference type="EMBL" id="KPM84487.1"/>
    </source>
</evidence>
<name>A0A0P7DT53_9GAMM</name>
<dbReference type="RefSeq" id="WP_054552146.1">
    <property type="nucleotide sequence ID" value="NZ_LJTC01000003.1"/>
</dbReference>
<dbReference type="Gene3D" id="3.40.630.30">
    <property type="match status" value="1"/>
</dbReference>
<dbReference type="Proteomes" id="UP000050378">
    <property type="component" value="Unassembled WGS sequence"/>
</dbReference>
<dbReference type="OrthoDB" id="9801656at2"/>
<gene>
    <name evidence="2" type="ORF">AOG27_06225</name>
</gene>
<proteinExistence type="predicted"/>
<dbReference type="AlphaFoldDB" id="A0A0P7DT53"/>
<dbReference type="GO" id="GO:0008999">
    <property type="term" value="F:protein-N-terminal-alanine acetyltransferase activity"/>
    <property type="evidence" value="ECO:0007669"/>
    <property type="project" value="TreeGrafter"/>
</dbReference>
<dbReference type="PANTHER" id="PTHR43792:SF9">
    <property type="entry name" value="RIBOSOMAL-PROTEIN-ALANINE ACETYLTRANSFERASE"/>
    <property type="match status" value="1"/>
</dbReference>
<feature type="domain" description="N-acetyltransferase" evidence="1">
    <location>
        <begin position="11"/>
        <end position="184"/>
    </location>
</feature>
<protein>
    <submittedName>
        <fullName evidence="2">GNAT family acetyltransferase</fullName>
    </submittedName>
</protein>
<dbReference type="SUPFAM" id="SSF55729">
    <property type="entry name" value="Acyl-CoA N-acyltransferases (Nat)"/>
    <property type="match status" value="1"/>
</dbReference>
<dbReference type="PATRIC" id="fig|570156.3.peg.2234"/>
<dbReference type="GO" id="GO:0005737">
    <property type="term" value="C:cytoplasm"/>
    <property type="evidence" value="ECO:0007669"/>
    <property type="project" value="TreeGrafter"/>
</dbReference>
<evidence type="ECO:0000313" key="3">
    <source>
        <dbReference type="Proteomes" id="UP000050378"/>
    </source>
</evidence>